<keyword evidence="3" id="KW-1185">Reference proteome</keyword>
<accession>A0A7J0DT33</accession>
<dbReference type="OrthoDB" id="1751727at2759"/>
<dbReference type="CDD" id="cd00303">
    <property type="entry name" value="retropepsin_like"/>
    <property type="match status" value="1"/>
</dbReference>
<name>A0A7J0DT33_9ERIC</name>
<protein>
    <submittedName>
        <fullName evidence="2">Uncharacterized protein</fullName>
    </submittedName>
</protein>
<proteinExistence type="predicted"/>
<dbReference type="AlphaFoldDB" id="A0A7J0DT33"/>
<dbReference type="InterPro" id="IPR021109">
    <property type="entry name" value="Peptidase_aspartic_dom_sf"/>
</dbReference>
<feature type="compositionally biased region" description="Basic and acidic residues" evidence="1">
    <location>
        <begin position="76"/>
        <end position="88"/>
    </location>
</feature>
<evidence type="ECO:0000313" key="3">
    <source>
        <dbReference type="Proteomes" id="UP000585474"/>
    </source>
</evidence>
<dbReference type="PANTHER" id="PTHR33240">
    <property type="entry name" value="OS08G0508500 PROTEIN"/>
    <property type="match status" value="1"/>
</dbReference>
<evidence type="ECO:0000313" key="2">
    <source>
        <dbReference type="EMBL" id="GFS41537.1"/>
    </source>
</evidence>
<feature type="region of interest" description="Disordered" evidence="1">
    <location>
        <begin position="1"/>
        <end position="23"/>
    </location>
</feature>
<reference evidence="3" key="1">
    <citation type="submission" date="2019-07" db="EMBL/GenBank/DDBJ databases">
        <title>De Novo Assembly of kiwifruit Actinidia rufa.</title>
        <authorList>
            <person name="Sugita-Konishi S."/>
            <person name="Sato K."/>
            <person name="Mori E."/>
            <person name="Abe Y."/>
            <person name="Kisaki G."/>
            <person name="Hamano K."/>
            <person name="Suezawa K."/>
            <person name="Otani M."/>
            <person name="Fukuda T."/>
            <person name="Manabe T."/>
            <person name="Gomi K."/>
            <person name="Tabuchi M."/>
            <person name="Akimitsu K."/>
            <person name="Kataoka I."/>
        </authorList>
    </citation>
    <scope>NUCLEOTIDE SEQUENCE [LARGE SCALE GENOMIC DNA]</scope>
    <source>
        <strain evidence="3">cv. Fuchu</strain>
    </source>
</reference>
<sequence>MHLRNCYLPRPSASNPLDNKAHPMANTSQALGLKGLHRDIHSMAEQMRVMNENNTRLIQLLAMTNPPLLAAPPIPDIERSHRPHHSGDNHSQNHSTGQERKGRHRSPSPPRRERNSSSSESRSSSKTPRVEGKEVRRGRSPRRNDQTRRRNMSTSQKIQDLDARLDAINTGAGVPVTVDTLIRQTEPPFTERILRTREIESLKDYVKQVNQAILEVEDFSDKVVIMAMMEGLQPDPLFDSLSKNVPETLSALQNKADKYIAVEELAEAKRRRRGKDDHKRKELNTRRFEYRDEARSKRTDQDSKWTNERRPRTPPRCPERYGDNRPTARDTQVIHYGFGSGGCTSSSRKRHVRNAHNRAEEEIYNLFSPFVDTHPPNTFNNDDLRGLHLPYDDAFVVSAVIANFNVQRILVDNGSSANILFVPAFDKMKIGLDKLHPFHTPLVGFGGNMTHPLGWIKLPVTLGMEPHQTTIWQAFIVVDCPSPYNAILGRPTLGGTKAITSTYHLKMKFSTSTGITDDEMEVLRDEVEQITLADPRETENNKPLEEVAPISIYPKYPDLHVMIGIELIDEDVPTRHPIRSTSTRLI</sequence>
<gene>
    <name evidence="2" type="ORF">Acr_00g0074980</name>
</gene>
<dbReference type="PANTHER" id="PTHR33240:SF15">
    <property type="entry name" value="GAG-PRO-LIKE PROTEIN"/>
    <property type="match status" value="1"/>
</dbReference>
<feature type="compositionally biased region" description="Basic and acidic residues" evidence="1">
    <location>
        <begin position="292"/>
        <end position="328"/>
    </location>
</feature>
<dbReference type="Proteomes" id="UP000585474">
    <property type="component" value="Unassembled WGS sequence"/>
</dbReference>
<comment type="caution">
    <text evidence="2">The sequence shown here is derived from an EMBL/GenBank/DDBJ whole genome shotgun (WGS) entry which is preliminary data.</text>
</comment>
<feature type="region of interest" description="Disordered" evidence="1">
    <location>
        <begin position="292"/>
        <end position="330"/>
    </location>
</feature>
<dbReference type="EMBL" id="BJWL01000379">
    <property type="protein sequence ID" value="GFS41537.1"/>
    <property type="molecule type" value="Genomic_DNA"/>
</dbReference>
<feature type="compositionally biased region" description="Basic and acidic residues" evidence="1">
    <location>
        <begin position="128"/>
        <end position="148"/>
    </location>
</feature>
<feature type="region of interest" description="Disordered" evidence="1">
    <location>
        <begin position="71"/>
        <end position="159"/>
    </location>
</feature>
<organism evidence="2 3">
    <name type="scientific">Actinidia rufa</name>
    <dbReference type="NCBI Taxonomy" id="165716"/>
    <lineage>
        <taxon>Eukaryota</taxon>
        <taxon>Viridiplantae</taxon>
        <taxon>Streptophyta</taxon>
        <taxon>Embryophyta</taxon>
        <taxon>Tracheophyta</taxon>
        <taxon>Spermatophyta</taxon>
        <taxon>Magnoliopsida</taxon>
        <taxon>eudicotyledons</taxon>
        <taxon>Gunneridae</taxon>
        <taxon>Pentapetalae</taxon>
        <taxon>asterids</taxon>
        <taxon>Ericales</taxon>
        <taxon>Actinidiaceae</taxon>
        <taxon>Actinidia</taxon>
    </lineage>
</organism>
<evidence type="ECO:0000256" key="1">
    <source>
        <dbReference type="SAM" id="MobiDB-lite"/>
    </source>
</evidence>
<dbReference type="Gene3D" id="2.40.70.10">
    <property type="entry name" value="Acid Proteases"/>
    <property type="match status" value="1"/>
</dbReference>
<feature type="compositionally biased region" description="Low complexity" evidence="1">
    <location>
        <begin position="116"/>
        <end position="125"/>
    </location>
</feature>